<proteinExistence type="predicted"/>
<dbReference type="HOGENOM" id="CLU_2005306_0_0_1"/>
<accession>A0A0C9WM01</accession>
<dbReference type="Proteomes" id="UP000054477">
    <property type="component" value="Unassembled WGS sequence"/>
</dbReference>
<name>A0A0C9WM01_9AGAR</name>
<protein>
    <submittedName>
        <fullName evidence="1">Uncharacterized protein</fullName>
    </submittedName>
</protein>
<keyword evidence="2" id="KW-1185">Reference proteome</keyword>
<evidence type="ECO:0000313" key="1">
    <source>
        <dbReference type="EMBL" id="KIJ90745.1"/>
    </source>
</evidence>
<organism evidence="1 2">
    <name type="scientific">Laccaria amethystina LaAM-08-1</name>
    <dbReference type="NCBI Taxonomy" id="1095629"/>
    <lineage>
        <taxon>Eukaryota</taxon>
        <taxon>Fungi</taxon>
        <taxon>Dikarya</taxon>
        <taxon>Basidiomycota</taxon>
        <taxon>Agaricomycotina</taxon>
        <taxon>Agaricomycetes</taxon>
        <taxon>Agaricomycetidae</taxon>
        <taxon>Agaricales</taxon>
        <taxon>Agaricineae</taxon>
        <taxon>Hydnangiaceae</taxon>
        <taxon>Laccaria</taxon>
    </lineage>
</organism>
<sequence length="134" mass="15042">MSTRKKKSITSRQQIYDSIMELLLKVKPVLDNPKDHNFRATAEYINQVDSLAESFSEQRPRSSMSWSHLADSLDQEGVNLWNISGLIGKCEGDDARAHLAALRLAAFRLVEAGLETKPGMESPLFLSIDYQGFV</sequence>
<dbReference type="EMBL" id="KN839118">
    <property type="protein sequence ID" value="KIJ90745.1"/>
    <property type="molecule type" value="Genomic_DNA"/>
</dbReference>
<evidence type="ECO:0000313" key="2">
    <source>
        <dbReference type="Proteomes" id="UP000054477"/>
    </source>
</evidence>
<dbReference type="OrthoDB" id="65716at2759"/>
<dbReference type="AlphaFoldDB" id="A0A0C9WM01"/>
<gene>
    <name evidence="1" type="ORF">K443DRAFT_116159</name>
</gene>
<reference evidence="1 2" key="1">
    <citation type="submission" date="2014-04" db="EMBL/GenBank/DDBJ databases">
        <authorList>
            <consortium name="DOE Joint Genome Institute"/>
            <person name="Kuo A."/>
            <person name="Kohler A."/>
            <person name="Nagy L.G."/>
            <person name="Floudas D."/>
            <person name="Copeland A."/>
            <person name="Barry K.W."/>
            <person name="Cichocki N."/>
            <person name="Veneault-Fourrey C."/>
            <person name="LaButti K."/>
            <person name="Lindquist E.A."/>
            <person name="Lipzen A."/>
            <person name="Lundell T."/>
            <person name="Morin E."/>
            <person name="Murat C."/>
            <person name="Sun H."/>
            <person name="Tunlid A."/>
            <person name="Henrissat B."/>
            <person name="Grigoriev I.V."/>
            <person name="Hibbett D.S."/>
            <person name="Martin F."/>
            <person name="Nordberg H.P."/>
            <person name="Cantor M.N."/>
            <person name="Hua S.X."/>
        </authorList>
    </citation>
    <scope>NUCLEOTIDE SEQUENCE [LARGE SCALE GENOMIC DNA]</scope>
    <source>
        <strain evidence="1 2">LaAM-08-1</strain>
    </source>
</reference>
<reference evidence="2" key="2">
    <citation type="submission" date="2015-01" db="EMBL/GenBank/DDBJ databases">
        <title>Evolutionary Origins and Diversification of the Mycorrhizal Mutualists.</title>
        <authorList>
            <consortium name="DOE Joint Genome Institute"/>
            <consortium name="Mycorrhizal Genomics Consortium"/>
            <person name="Kohler A."/>
            <person name="Kuo A."/>
            <person name="Nagy L.G."/>
            <person name="Floudas D."/>
            <person name="Copeland A."/>
            <person name="Barry K.W."/>
            <person name="Cichocki N."/>
            <person name="Veneault-Fourrey C."/>
            <person name="LaButti K."/>
            <person name="Lindquist E.A."/>
            <person name="Lipzen A."/>
            <person name="Lundell T."/>
            <person name="Morin E."/>
            <person name="Murat C."/>
            <person name="Riley R."/>
            <person name="Ohm R."/>
            <person name="Sun H."/>
            <person name="Tunlid A."/>
            <person name="Henrissat B."/>
            <person name="Grigoriev I.V."/>
            <person name="Hibbett D.S."/>
            <person name="Martin F."/>
        </authorList>
    </citation>
    <scope>NUCLEOTIDE SEQUENCE [LARGE SCALE GENOMIC DNA]</scope>
    <source>
        <strain evidence="2">LaAM-08-1</strain>
    </source>
</reference>